<evidence type="ECO:0008006" key="3">
    <source>
        <dbReference type="Google" id="ProtNLM"/>
    </source>
</evidence>
<feature type="non-terminal residue" evidence="1">
    <location>
        <position position="1"/>
    </location>
</feature>
<dbReference type="OrthoDB" id="4062651at2759"/>
<name>A0A8S1IVZ5_9CHLO</name>
<protein>
    <recommendedName>
        <fullName evidence="3">Protein kinase domain-containing protein</fullName>
    </recommendedName>
</protein>
<accession>A0A8S1IVZ5</accession>
<dbReference type="SUPFAM" id="SSF56112">
    <property type="entry name" value="Protein kinase-like (PK-like)"/>
    <property type="match status" value="1"/>
</dbReference>
<comment type="caution">
    <text evidence="1">The sequence shown here is derived from an EMBL/GenBank/DDBJ whole genome shotgun (WGS) entry which is preliminary data.</text>
</comment>
<dbReference type="Gene3D" id="1.10.510.10">
    <property type="entry name" value="Transferase(Phosphotransferase) domain 1"/>
    <property type="match status" value="1"/>
</dbReference>
<proteinExistence type="predicted"/>
<sequence>TDIYSLGVVMWECLTGKKPQPLSWSLQSAAGHDVDVADPSHRCPQAAWFPLDSGHPAAMRDLVWRCLSCGCNERPECEEVASLLAELSMSDRTQTGAGTDVAVDVSD</sequence>
<dbReference type="Proteomes" id="UP000708148">
    <property type="component" value="Unassembled WGS sequence"/>
</dbReference>
<evidence type="ECO:0000313" key="2">
    <source>
        <dbReference type="Proteomes" id="UP000708148"/>
    </source>
</evidence>
<dbReference type="InterPro" id="IPR011009">
    <property type="entry name" value="Kinase-like_dom_sf"/>
</dbReference>
<reference evidence="1" key="1">
    <citation type="submission" date="2020-12" db="EMBL/GenBank/DDBJ databases">
        <authorList>
            <person name="Iha C."/>
        </authorList>
    </citation>
    <scope>NUCLEOTIDE SEQUENCE</scope>
</reference>
<dbReference type="AlphaFoldDB" id="A0A8S1IVZ5"/>
<keyword evidence="2" id="KW-1185">Reference proteome</keyword>
<gene>
    <name evidence="1" type="ORF">OSTQU699_LOCUS3562</name>
</gene>
<dbReference type="EMBL" id="CAJHUC010000784">
    <property type="protein sequence ID" value="CAD7698202.1"/>
    <property type="molecule type" value="Genomic_DNA"/>
</dbReference>
<organism evidence="1 2">
    <name type="scientific">Ostreobium quekettii</name>
    <dbReference type="NCBI Taxonomy" id="121088"/>
    <lineage>
        <taxon>Eukaryota</taxon>
        <taxon>Viridiplantae</taxon>
        <taxon>Chlorophyta</taxon>
        <taxon>core chlorophytes</taxon>
        <taxon>Ulvophyceae</taxon>
        <taxon>TCBD clade</taxon>
        <taxon>Bryopsidales</taxon>
        <taxon>Ostreobineae</taxon>
        <taxon>Ostreobiaceae</taxon>
        <taxon>Ostreobium</taxon>
    </lineage>
</organism>
<evidence type="ECO:0000313" key="1">
    <source>
        <dbReference type="EMBL" id="CAD7698202.1"/>
    </source>
</evidence>